<evidence type="ECO:0000256" key="1">
    <source>
        <dbReference type="SAM" id="SignalP"/>
    </source>
</evidence>
<accession>A0ABV9M125</accession>
<evidence type="ECO:0000313" key="2">
    <source>
        <dbReference type="EMBL" id="MFC4701403.1"/>
    </source>
</evidence>
<organism evidence="2 3">
    <name type="scientific">Glaciecola siphonariae</name>
    <dbReference type="NCBI Taxonomy" id="521012"/>
    <lineage>
        <taxon>Bacteria</taxon>
        <taxon>Pseudomonadati</taxon>
        <taxon>Pseudomonadota</taxon>
        <taxon>Gammaproteobacteria</taxon>
        <taxon>Alteromonadales</taxon>
        <taxon>Alteromonadaceae</taxon>
        <taxon>Glaciecola</taxon>
    </lineage>
</organism>
<name>A0ABV9M125_9ALTE</name>
<evidence type="ECO:0000313" key="3">
    <source>
        <dbReference type="Proteomes" id="UP001595897"/>
    </source>
</evidence>
<dbReference type="Proteomes" id="UP001595897">
    <property type="component" value="Unassembled WGS sequence"/>
</dbReference>
<protein>
    <submittedName>
        <fullName evidence="2">Uncharacterized protein</fullName>
    </submittedName>
</protein>
<feature type="chain" id="PRO_5046006403" evidence="1">
    <location>
        <begin position="23"/>
        <end position="288"/>
    </location>
</feature>
<feature type="signal peptide" evidence="1">
    <location>
        <begin position="1"/>
        <end position="22"/>
    </location>
</feature>
<keyword evidence="3" id="KW-1185">Reference proteome</keyword>
<dbReference type="EMBL" id="JBHSGU010000009">
    <property type="protein sequence ID" value="MFC4701403.1"/>
    <property type="molecule type" value="Genomic_DNA"/>
</dbReference>
<comment type="caution">
    <text evidence="2">The sequence shown here is derived from an EMBL/GenBank/DDBJ whole genome shotgun (WGS) entry which is preliminary data.</text>
</comment>
<keyword evidence="1" id="KW-0732">Signal</keyword>
<dbReference type="RefSeq" id="WP_382409850.1">
    <property type="nucleotide sequence ID" value="NZ_JBHSGU010000009.1"/>
</dbReference>
<proteinExistence type="predicted"/>
<reference evidence="3" key="1">
    <citation type="journal article" date="2019" name="Int. J. Syst. Evol. Microbiol.">
        <title>The Global Catalogue of Microorganisms (GCM) 10K type strain sequencing project: providing services to taxonomists for standard genome sequencing and annotation.</title>
        <authorList>
            <consortium name="The Broad Institute Genomics Platform"/>
            <consortium name="The Broad Institute Genome Sequencing Center for Infectious Disease"/>
            <person name="Wu L."/>
            <person name="Ma J."/>
        </authorList>
    </citation>
    <scope>NUCLEOTIDE SEQUENCE [LARGE SCALE GENOMIC DNA]</scope>
    <source>
        <strain evidence="3">KACC 12507</strain>
    </source>
</reference>
<gene>
    <name evidence="2" type="ORF">ACFO4O_14635</name>
</gene>
<sequence length="288" mass="31961">MKGIYNNCMLVSFLLATNTSYALQEEVADPMQVLAEQLSSASGPNASIAPPSDLSSHDEAGVNLLSGSATLSQTDLKIGNGDLSLEHTILSYAGHFSRFYDLRASYIDIDPGAGGLYATVRLGTEVKQFTKHSGVYKANKPDGSTLIRTSDNYWLYTSSDGTEYHMSSPGRIVYPNGYTLTLGPNYITTNNGLQFKYTYSDWPIDSRNTNNKIEKITAINLAIEYCDQNINDCSLNNSWPTTIYDWDDIPASTGVEFNFTVTDGLGIETRYVQKNSFWKSRFRLQFES</sequence>